<sequence>MKISTVSRPRINFTSNHEWIDFNGTVGFVGISAHRLKGIKNIVNVKWHNPKGTVEKGAVIAEIHTTEQVIPVCAPLSCKYLGRNQKLSGDLNLILESPQDNGWLFFVTPVKIYNQEPLLSPEHYQKLIRTKVAN</sequence>
<proteinExistence type="predicted"/>
<keyword evidence="1" id="KW-0450">Lipoyl</keyword>
<accession>A0ABY4I536</accession>
<dbReference type="Proteomes" id="UP000830198">
    <property type="component" value="Chromosome"/>
</dbReference>
<dbReference type="PANTHER" id="PTHR11715:SF3">
    <property type="entry name" value="GLYCINE CLEAVAGE SYSTEM H PROTEIN-RELATED"/>
    <property type="match status" value="1"/>
</dbReference>
<evidence type="ECO:0000256" key="1">
    <source>
        <dbReference type="ARBA" id="ARBA00022823"/>
    </source>
</evidence>
<dbReference type="InterPro" id="IPR002930">
    <property type="entry name" value="GCV_H"/>
</dbReference>
<dbReference type="InterPro" id="IPR011053">
    <property type="entry name" value="Single_hybrid_motif"/>
</dbReference>
<evidence type="ECO:0000313" key="3">
    <source>
        <dbReference type="Proteomes" id="UP000830198"/>
    </source>
</evidence>
<dbReference type="PANTHER" id="PTHR11715">
    <property type="entry name" value="GLYCINE CLEAVAGE SYSTEM H PROTEIN"/>
    <property type="match status" value="1"/>
</dbReference>
<evidence type="ECO:0000313" key="2">
    <source>
        <dbReference type="EMBL" id="UPK71193.1"/>
    </source>
</evidence>
<protein>
    <submittedName>
        <fullName evidence="2">Glycine cleavage system protein H</fullName>
    </submittedName>
</protein>
<dbReference type="Pfam" id="PF01597">
    <property type="entry name" value="GCV_H"/>
    <property type="match status" value="1"/>
</dbReference>
<organism evidence="2 3">
    <name type="scientific">Chitinophaga filiformis</name>
    <name type="common">Myxococcus filiformis</name>
    <name type="synonym">Flexibacter filiformis</name>
    <dbReference type="NCBI Taxonomy" id="104663"/>
    <lineage>
        <taxon>Bacteria</taxon>
        <taxon>Pseudomonadati</taxon>
        <taxon>Bacteroidota</taxon>
        <taxon>Chitinophagia</taxon>
        <taxon>Chitinophagales</taxon>
        <taxon>Chitinophagaceae</taxon>
        <taxon>Chitinophaga</taxon>
    </lineage>
</organism>
<dbReference type="CDD" id="cd06848">
    <property type="entry name" value="GCS_H"/>
    <property type="match status" value="1"/>
</dbReference>
<dbReference type="EMBL" id="CP095855">
    <property type="protein sequence ID" value="UPK71193.1"/>
    <property type="molecule type" value="Genomic_DNA"/>
</dbReference>
<dbReference type="InterPro" id="IPR033753">
    <property type="entry name" value="GCV_H/Fam206"/>
</dbReference>
<reference evidence="2 3" key="1">
    <citation type="submission" date="2022-04" db="EMBL/GenBank/DDBJ databases">
        <title>The arsenic-methylating capacity of Chitinophaga filiformis YT5 during chitin decomposition.</title>
        <authorList>
            <person name="Chen G."/>
            <person name="Liang Y."/>
        </authorList>
    </citation>
    <scope>NUCLEOTIDE SEQUENCE [LARGE SCALE GENOMIC DNA]</scope>
    <source>
        <strain evidence="2 3">YT5</strain>
    </source>
</reference>
<keyword evidence="3" id="KW-1185">Reference proteome</keyword>
<name>A0ABY4I536_CHIFI</name>
<dbReference type="Gene3D" id="2.40.50.100">
    <property type="match status" value="1"/>
</dbReference>
<dbReference type="RefSeq" id="WP_247813320.1">
    <property type="nucleotide sequence ID" value="NZ_CP095855.1"/>
</dbReference>
<gene>
    <name evidence="2" type="ORF">MYF79_07850</name>
</gene>
<dbReference type="SUPFAM" id="SSF51230">
    <property type="entry name" value="Single hybrid motif"/>
    <property type="match status" value="1"/>
</dbReference>